<feature type="region of interest" description="Disordered" evidence="1">
    <location>
        <begin position="89"/>
        <end position="108"/>
    </location>
</feature>
<gene>
    <name evidence="2" type="ORF">AVEN_153000_1</name>
</gene>
<organism evidence="2 3">
    <name type="scientific">Araneus ventricosus</name>
    <name type="common">Orbweaver spider</name>
    <name type="synonym">Epeira ventricosa</name>
    <dbReference type="NCBI Taxonomy" id="182803"/>
    <lineage>
        <taxon>Eukaryota</taxon>
        <taxon>Metazoa</taxon>
        <taxon>Ecdysozoa</taxon>
        <taxon>Arthropoda</taxon>
        <taxon>Chelicerata</taxon>
        <taxon>Arachnida</taxon>
        <taxon>Araneae</taxon>
        <taxon>Araneomorphae</taxon>
        <taxon>Entelegynae</taxon>
        <taxon>Araneoidea</taxon>
        <taxon>Araneidae</taxon>
        <taxon>Araneus</taxon>
    </lineage>
</organism>
<dbReference type="AlphaFoldDB" id="A0A4Y2AD94"/>
<sequence length="108" mass="12465">MEEVSKESSSIMHLTHSDANKDTLPLENLESSIEDCTKNDTDTPMEELGKRLRHLVNSRLPDSMSSHLSVPLKIEEKNIIDFYRRESYQPKRRKSFSNSNPENKITST</sequence>
<proteinExistence type="predicted"/>
<keyword evidence="3" id="KW-1185">Reference proteome</keyword>
<comment type="caution">
    <text evidence="2">The sequence shown here is derived from an EMBL/GenBank/DDBJ whole genome shotgun (WGS) entry which is preliminary data.</text>
</comment>
<evidence type="ECO:0000313" key="3">
    <source>
        <dbReference type="Proteomes" id="UP000499080"/>
    </source>
</evidence>
<feature type="region of interest" description="Disordered" evidence="1">
    <location>
        <begin position="1"/>
        <end position="26"/>
    </location>
</feature>
<dbReference type="Proteomes" id="UP000499080">
    <property type="component" value="Unassembled WGS sequence"/>
</dbReference>
<evidence type="ECO:0000256" key="1">
    <source>
        <dbReference type="SAM" id="MobiDB-lite"/>
    </source>
</evidence>
<feature type="compositionally biased region" description="Polar residues" evidence="1">
    <location>
        <begin position="96"/>
        <end position="108"/>
    </location>
</feature>
<accession>A0A4Y2AD94</accession>
<dbReference type="EMBL" id="BGPR01000013">
    <property type="protein sequence ID" value="GBL77802.1"/>
    <property type="molecule type" value="Genomic_DNA"/>
</dbReference>
<name>A0A4Y2AD94_ARAVE</name>
<protein>
    <submittedName>
        <fullName evidence="2">Uncharacterized protein</fullName>
    </submittedName>
</protein>
<reference evidence="2 3" key="1">
    <citation type="journal article" date="2019" name="Sci. Rep.">
        <title>Orb-weaving spider Araneus ventricosus genome elucidates the spidroin gene catalogue.</title>
        <authorList>
            <person name="Kono N."/>
            <person name="Nakamura H."/>
            <person name="Ohtoshi R."/>
            <person name="Moran D.A.P."/>
            <person name="Shinohara A."/>
            <person name="Yoshida Y."/>
            <person name="Fujiwara M."/>
            <person name="Mori M."/>
            <person name="Tomita M."/>
            <person name="Arakawa K."/>
        </authorList>
    </citation>
    <scope>NUCLEOTIDE SEQUENCE [LARGE SCALE GENOMIC DNA]</scope>
</reference>
<evidence type="ECO:0000313" key="2">
    <source>
        <dbReference type="EMBL" id="GBL77802.1"/>
    </source>
</evidence>